<evidence type="ECO:0000256" key="2">
    <source>
        <dbReference type="ARBA" id="ARBA00010979"/>
    </source>
</evidence>
<evidence type="ECO:0000256" key="1">
    <source>
        <dbReference type="ARBA" id="ARBA00004123"/>
    </source>
</evidence>
<feature type="region of interest" description="Disordered" evidence="4">
    <location>
        <begin position="325"/>
        <end position="367"/>
    </location>
</feature>
<dbReference type="EMBL" id="CADEPM010000004">
    <property type="protein sequence ID" value="CAB3404095.1"/>
    <property type="molecule type" value="Genomic_DNA"/>
</dbReference>
<feature type="compositionally biased region" description="Basic and acidic residues" evidence="4">
    <location>
        <begin position="328"/>
        <end position="346"/>
    </location>
</feature>
<protein>
    <recommendedName>
        <fullName evidence="5">Sas10 C-terminal domain-containing protein</fullName>
    </recommendedName>
</protein>
<dbReference type="GO" id="GO:0000462">
    <property type="term" value="P:maturation of SSU-rRNA from tricistronic rRNA transcript (SSU-rRNA, 5.8S rRNA, LSU-rRNA)"/>
    <property type="evidence" value="ECO:0007669"/>
    <property type="project" value="TreeGrafter"/>
</dbReference>
<feature type="compositionally biased region" description="Basic residues" evidence="4">
    <location>
        <begin position="347"/>
        <end position="364"/>
    </location>
</feature>
<dbReference type="AlphaFoldDB" id="A0A8S1ES85"/>
<dbReference type="InterPro" id="IPR018972">
    <property type="entry name" value="Sas10_C_dom"/>
</dbReference>
<dbReference type="Pfam" id="PF09368">
    <property type="entry name" value="Sas10"/>
    <property type="match status" value="1"/>
</dbReference>
<dbReference type="OrthoDB" id="1924577at2759"/>
<evidence type="ECO:0000256" key="3">
    <source>
        <dbReference type="ARBA" id="ARBA00023242"/>
    </source>
</evidence>
<sequence length="404" mass="46363">MSKRSGKTSSHITYEDNNEELIDEINAFHAKDRAIDPKSLRKKKVWDRPEEVLNVEAEASDSSDEEDESDFDDDEDTKVTDNKWGKKRKDFYGTGYVDKEWGGMREEEMEHAELEEEDALTRQKNLDKSTAAIADIFDDDEEDEVEEVTEIETQFDFNEENAKLKHKKLDKLIAQYAARKRIYELVVKPLDSVLEKMPNCALRSQIVYVARTYAVYLMNVAFIIKLRASQFTKENLDDPLVDIHPAFEALKRLNKKIEACENFLNTHSEELDELKSWAKSSPEKIEELCTKISGVSLSKKAHSDNESIGDHCESAENGVSSMYTTLDSEEKRKADDRIAKNKQLRDKKGKKKAKTSKTKNRKRVHEIQKRVKSQVGVVRRELQKYSGEASGIRAATIKSTKLIA</sequence>
<name>A0A8S1ES85_9PELO</name>
<dbReference type="Proteomes" id="UP000494206">
    <property type="component" value="Unassembled WGS sequence"/>
</dbReference>
<comment type="similarity">
    <text evidence="2">Belongs to the SAS10 family.</text>
</comment>
<organism evidence="6 7">
    <name type="scientific">Caenorhabditis bovis</name>
    <dbReference type="NCBI Taxonomy" id="2654633"/>
    <lineage>
        <taxon>Eukaryota</taxon>
        <taxon>Metazoa</taxon>
        <taxon>Ecdysozoa</taxon>
        <taxon>Nematoda</taxon>
        <taxon>Chromadorea</taxon>
        <taxon>Rhabditida</taxon>
        <taxon>Rhabditina</taxon>
        <taxon>Rhabditomorpha</taxon>
        <taxon>Rhabditoidea</taxon>
        <taxon>Rhabditidae</taxon>
        <taxon>Peloderinae</taxon>
        <taxon>Caenorhabditis</taxon>
    </lineage>
</organism>
<evidence type="ECO:0000313" key="7">
    <source>
        <dbReference type="Proteomes" id="UP000494206"/>
    </source>
</evidence>
<keyword evidence="3" id="KW-0539">Nucleus</keyword>
<accession>A0A8S1ES85</accession>
<reference evidence="6 7" key="1">
    <citation type="submission" date="2020-04" db="EMBL/GenBank/DDBJ databases">
        <authorList>
            <person name="Laetsch R D."/>
            <person name="Stevens L."/>
            <person name="Kumar S."/>
            <person name="Blaxter L. M."/>
        </authorList>
    </citation>
    <scope>NUCLEOTIDE SEQUENCE [LARGE SCALE GENOMIC DNA]</scope>
</reference>
<comment type="subcellular location">
    <subcellularLocation>
        <location evidence="1">Nucleus</location>
    </subcellularLocation>
</comment>
<feature type="region of interest" description="Disordered" evidence="4">
    <location>
        <begin position="46"/>
        <end position="81"/>
    </location>
</feature>
<evidence type="ECO:0000256" key="4">
    <source>
        <dbReference type="SAM" id="MobiDB-lite"/>
    </source>
</evidence>
<evidence type="ECO:0000259" key="5">
    <source>
        <dbReference type="Pfam" id="PF09368"/>
    </source>
</evidence>
<dbReference type="GO" id="GO:0032040">
    <property type="term" value="C:small-subunit processome"/>
    <property type="evidence" value="ECO:0007669"/>
    <property type="project" value="TreeGrafter"/>
</dbReference>
<evidence type="ECO:0000313" key="6">
    <source>
        <dbReference type="EMBL" id="CAB3404095.1"/>
    </source>
</evidence>
<dbReference type="PANTHER" id="PTHR13237:SF8">
    <property type="entry name" value="SOMETHING ABOUT SILENCING PROTEIN 10"/>
    <property type="match status" value="1"/>
</dbReference>
<gene>
    <name evidence="6" type="ORF">CBOVIS_LOCUS6483</name>
</gene>
<proteinExistence type="inferred from homology"/>
<feature type="compositionally biased region" description="Acidic residues" evidence="4">
    <location>
        <begin position="58"/>
        <end position="76"/>
    </location>
</feature>
<comment type="caution">
    <text evidence="6">The sequence shown here is derived from an EMBL/GenBank/DDBJ whole genome shotgun (WGS) entry which is preliminary data.</text>
</comment>
<feature type="domain" description="Sas10 C-terminal" evidence="5">
    <location>
        <begin position="329"/>
        <end position="402"/>
    </location>
</feature>
<keyword evidence="7" id="KW-1185">Reference proteome</keyword>
<dbReference type="PANTHER" id="PTHR13237">
    <property type="entry name" value="SOMETHING ABOUT SILENCING PROTEIN 10-RELATED"/>
    <property type="match status" value="1"/>
</dbReference>